<dbReference type="AlphaFoldDB" id="A0A4V2YJB8"/>
<gene>
    <name evidence="1" type="ORF">E1288_38965</name>
</gene>
<evidence type="ECO:0000313" key="1">
    <source>
        <dbReference type="EMBL" id="TDD38297.1"/>
    </source>
</evidence>
<accession>A0A4V2YJB8</accession>
<evidence type="ECO:0000313" key="2">
    <source>
        <dbReference type="Proteomes" id="UP000294947"/>
    </source>
</evidence>
<organism evidence="1 2">
    <name type="scientific">Saccharopolyspora elongata</name>
    <dbReference type="NCBI Taxonomy" id="2530387"/>
    <lineage>
        <taxon>Bacteria</taxon>
        <taxon>Bacillati</taxon>
        <taxon>Actinomycetota</taxon>
        <taxon>Actinomycetes</taxon>
        <taxon>Pseudonocardiales</taxon>
        <taxon>Pseudonocardiaceae</taxon>
        <taxon>Saccharopolyspora</taxon>
    </lineage>
</organism>
<name>A0A4V2YJB8_9PSEU</name>
<reference evidence="1 2" key="1">
    <citation type="submission" date="2019-03" db="EMBL/GenBank/DDBJ databases">
        <title>Draft genome sequences of novel Actinobacteria.</title>
        <authorList>
            <person name="Sahin N."/>
            <person name="Ay H."/>
            <person name="Saygin H."/>
        </authorList>
    </citation>
    <scope>NUCLEOTIDE SEQUENCE [LARGE SCALE GENOMIC DNA]</scope>
    <source>
        <strain evidence="1 2">7K502</strain>
    </source>
</reference>
<comment type="caution">
    <text evidence="1">The sequence shown here is derived from an EMBL/GenBank/DDBJ whole genome shotgun (WGS) entry which is preliminary data.</text>
</comment>
<dbReference type="Proteomes" id="UP000294947">
    <property type="component" value="Unassembled WGS sequence"/>
</dbReference>
<sequence>MEDGWLQQGEKLQRYGGGNREQLHFGATIAGRHQAPYRPSHSHDFDVDFGEVLYPTELVQQGRFHGDEWVHDPTIRGWIQADSPGRVAVECADLLVAVGPEAWFIGTDRRIAVVADAAIAGKPGQESALEAGNSEESAKGFGRLFGKARSAMNAVAELSESLIGGTELVTLWECPREHLGEMTGSLKGRSTDGSGFSVNRFADGSVIEVSTKIHVKGFM</sequence>
<proteinExistence type="predicted"/>
<protein>
    <submittedName>
        <fullName evidence="1">Uncharacterized protein</fullName>
    </submittedName>
</protein>
<dbReference type="EMBL" id="SMKW01000087">
    <property type="protein sequence ID" value="TDD38297.1"/>
    <property type="molecule type" value="Genomic_DNA"/>
</dbReference>
<keyword evidence="2" id="KW-1185">Reference proteome</keyword>